<evidence type="ECO:0000313" key="3">
    <source>
        <dbReference type="Proteomes" id="UP000683000"/>
    </source>
</evidence>
<proteinExistence type="predicted"/>
<gene>
    <name evidence="2" type="ORF">JVT61DRAFT_3813</name>
</gene>
<dbReference type="Proteomes" id="UP000683000">
    <property type="component" value="Unassembled WGS sequence"/>
</dbReference>
<dbReference type="InterPro" id="IPR022155">
    <property type="entry name" value="DUF3684"/>
</dbReference>
<name>A0A8I3A9E9_9AGAM</name>
<evidence type="ECO:0000313" key="2">
    <source>
        <dbReference type="EMBL" id="KAG6375033.1"/>
    </source>
</evidence>
<dbReference type="EMBL" id="JAGFBS010000016">
    <property type="protein sequence ID" value="KAG6375033.1"/>
    <property type="molecule type" value="Genomic_DNA"/>
</dbReference>
<sequence length="775" mass="86589">MSSTGGWTVSDLVNYLTQEESSLTSEDHSALKSYKIFTREGLHNEEEGNTRYRVDELYSPVPIFRRLRLPVIKWSEKSEWSDTSSGARLLYHLGLNRFPSLSQIIELCSSKDIGVQETAFKCLYSGLRSRYQDYNPEDFRDAEFIPAENDSGGSLKKPGEVYSGTQWRALGFFVVQDRYRSVPPWDQLGVRQHPPVSKILDLLEETPPRDRETARRWFAILYNHLSSMSIALLFFFPRVDILPAFSPPDLTKLSGLPIVPTGSSNTPILLPPTKCYLDQGPKPPLHAQLFIFVNFSAKANSFLGACGLKNRVSIEDIAEVLIENPERFFELAGGYEGFLVELRKIAYQSQDISNDTLHKMSCRPTLLGVCRKKTEGQSRWDYEHRFLTAQEVTIVDDVNDYQLFSDCLFNAPQEEAIERACRVNLLQLFTQSGSIGFYASLGCSYLSTVVQERCHDLHEMQDTETCLEVQSRILERLPLFIQKYTDSKPEAMIPSSSDHLKVKACKRIHVSKTLATRNVERTIDAWAIARHKGGHIELWLSKTAKRDMYEVATCLCRLLFGTNKMNAMLLLEMVLSADLNVLEKRGFLIDDQISKKHEDAYAAGSEARQKCLAGSASTTNSPQQSTLDTQPGPQLHCETPSGSSGTTPQFLSLNAADRALPKTSGASNISSDRSLTAIEHPAPVFLSRTAIPQSYIRSNVEKAIKACGSRGEISAVHAQVGQLLSSNFCMVSADVGRLRSIGESGLGPHQLLFMGELGQVNNIQVYVNEGKPRST</sequence>
<dbReference type="Pfam" id="PF12449">
    <property type="entry name" value="DUF3684"/>
    <property type="match status" value="1"/>
</dbReference>
<keyword evidence="3" id="KW-1185">Reference proteome</keyword>
<comment type="caution">
    <text evidence="2">The sequence shown here is derived from an EMBL/GenBank/DDBJ whole genome shotgun (WGS) entry which is preliminary data.</text>
</comment>
<reference evidence="2" key="1">
    <citation type="submission" date="2021-03" db="EMBL/GenBank/DDBJ databases">
        <title>Evolutionary innovations through gain and loss of genes in the ectomycorrhizal Boletales.</title>
        <authorList>
            <person name="Wu G."/>
            <person name="Miyauchi S."/>
            <person name="Morin E."/>
            <person name="Yang Z.-L."/>
            <person name="Xu J."/>
            <person name="Martin F.M."/>
        </authorList>
    </citation>
    <scope>NUCLEOTIDE SEQUENCE</scope>
    <source>
        <strain evidence="2">BR01</strain>
    </source>
</reference>
<evidence type="ECO:0000256" key="1">
    <source>
        <dbReference type="SAM" id="MobiDB-lite"/>
    </source>
</evidence>
<dbReference type="PANTHER" id="PTHR47839">
    <property type="entry name" value="DOMAIN PROTEIN, PUTATIVE (AFU_ORTHOLOGUE AFUA_6G04830)-RELATED"/>
    <property type="match status" value="1"/>
</dbReference>
<organism evidence="2 3">
    <name type="scientific">Boletus reticuloceps</name>
    <dbReference type="NCBI Taxonomy" id="495285"/>
    <lineage>
        <taxon>Eukaryota</taxon>
        <taxon>Fungi</taxon>
        <taxon>Dikarya</taxon>
        <taxon>Basidiomycota</taxon>
        <taxon>Agaricomycotina</taxon>
        <taxon>Agaricomycetes</taxon>
        <taxon>Agaricomycetidae</taxon>
        <taxon>Boletales</taxon>
        <taxon>Boletineae</taxon>
        <taxon>Boletaceae</taxon>
        <taxon>Boletoideae</taxon>
        <taxon>Boletus</taxon>
    </lineage>
</organism>
<feature type="compositionally biased region" description="Polar residues" evidence="1">
    <location>
        <begin position="615"/>
        <end position="632"/>
    </location>
</feature>
<dbReference type="PANTHER" id="PTHR47839:SF1">
    <property type="entry name" value="DOMAIN PROTEIN, PUTATIVE (AFU_ORTHOLOGUE AFUA_6G04830)-RELATED"/>
    <property type="match status" value="1"/>
</dbReference>
<protein>
    <submittedName>
        <fullName evidence="2">Uncharacterized protein</fullName>
    </submittedName>
</protein>
<dbReference type="OrthoDB" id="3239874at2759"/>
<accession>A0A8I3A9E9</accession>
<dbReference type="AlphaFoldDB" id="A0A8I3A9E9"/>
<feature type="region of interest" description="Disordered" evidence="1">
    <location>
        <begin position="612"/>
        <end position="648"/>
    </location>
</feature>